<reference evidence="3" key="1">
    <citation type="submission" date="2018-06" db="EMBL/GenBank/DDBJ databases">
        <authorList>
            <person name="Zhirakovskaya E."/>
        </authorList>
    </citation>
    <scope>NUCLEOTIDE SEQUENCE</scope>
</reference>
<dbReference type="EMBL" id="UOET01000482">
    <property type="protein sequence ID" value="VAW30160.1"/>
    <property type="molecule type" value="Genomic_DNA"/>
</dbReference>
<gene>
    <name evidence="3" type="ORF">MNBD_BACTEROID07-629</name>
</gene>
<dbReference type="InterPro" id="IPR036691">
    <property type="entry name" value="Endo/exonu/phosph_ase_sf"/>
</dbReference>
<organism evidence="3">
    <name type="scientific">hydrothermal vent metagenome</name>
    <dbReference type="NCBI Taxonomy" id="652676"/>
    <lineage>
        <taxon>unclassified sequences</taxon>
        <taxon>metagenomes</taxon>
        <taxon>ecological metagenomes</taxon>
    </lineage>
</organism>
<accession>A0A3B0UM21</accession>
<dbReference type="AlphaFoldDB" id="A0A3B0UM21"/>
<feature type="transmembrane region" description="Helical" evidence="1">
    <location>
        <begin position="20"/>
        <end position="40"/>
    </location>
</feature>
<proteinExistence type="predicted"/>
<evidence type="ECO:0000313" key="3">
    <source>
        <dbReference type="EMBL" id="VAW30160.1"/>
    </source>
</evidence>
<evidence type="ECO:0000256" key="1">
    <source>
        <dbReference type="SAM" id="Phobius"/>
    </source>
</evidence>
<keyword evidence="1" id="KW-1133">Transmembrane helix</keyword>
<name>A0A3B0UM21_9ZZZZ</name>
<keyword evidence="3" id="KW-0269">Exonuclease</keyword>
<keyword evidence="3" id="KW-0378">Hydrolase</keyword>
<sequence>MFFLYFGQNFTIMKKFFKILLWIILTVAILFVGFLAYISITDYRPAKVINLMSGSNATIEPLDKDTFNLMTWNIGYAGLGAGMDFFYDGGTKVRPSKKMVEKYLKGIEHFVSSRDSIDFWFIQEVDRHSHRSYDFNEVKAISEAKKGSHAIFAFNYKCPFVPVPWYDPLGAVKGGLMTLTDYPYDEATRYAYPLIASWPKKLFLLDRAFILMRFPLANGKDLVIMNTHNSAYVYDSLLRVKELNVLKKKMLEEYAKGNYVIAGGDWNANPPNFRPAGKFDGNRFVRTKVQMSDNTFPSSWRWAYDPTAPSNRQNYKSFVRGENGTTTIDYFIISPNVTLLRVKTIDLNFADSDHNPVYMKVMLKQ</sequence>
<dbReference type="SUPFAM" id="SSF56219">
    <property type="entry name" value="DNase I-like"/>
    <property type="match status" value="1"/>
</dbReference>
<dbReference type="GO" id="GO:0004527">
    <property type="term" value="F:exonuclease activity"/>
    <property type="evidence" value="ECO:0007669"/>
    <property type="project" value="UniProtKB-KW"/>
</dbReference>
<keyword evidence="3" id="KW-0255">Endonuclease</keyword>
<evidence type="ECO:0000259" key="2">
    <source>
        <dbReference type="Pfam" id="PF03372"/>
    </source>
</evidence>
<keyword evidence="1" id="KW-0472">Membrane</keyword>
<dbReference type="Pfam" id="PF03372">
    <property type="entry name" value="Exo_endo_phos"/>
    <property type="match status" value="1"/>
</dbReference>
<dbReference type="InterPro" id="IPR005135">
    <property type="entry name" value="Endo/exonuclease/phosphatase"/>
</dbReference>
<dbReference type="GO" id="GO:0004519">
    <property type="term" value="F:endonuclease activity"/>
    <property type="evidence" value="ECO:0007669"/>
    <property type="project" value="UniProtKB-KW"/>
</dbReference>
<feature type="domain" description="Endonuclease/exonuclease/phosphatase" evidence="2">
    <location>
        <begin position="70"/>
        <end position="354"/>
    </location>
</feature>
<dbReference type="Gene3D" id="3.60.10.10">
    <property type="entry name" value="Endonuclease/exonuclease/phosphatase"/>
    <property type="match status" value="1"/>
</dbReference>
<keyword evidence="1" id="KW-0812">Transmembrane</keyword>
<keyword evidence="3" id="KW-0540">Nuclease</keyword>
<protein>
    <submittedName>
        <fullName evidence="3">Endonuclease/exonuclease/phosphatase family protein</fullName>
    </submittedName>
</protein>